<reference evidence="1" key="2">
    <citation type="submission" date="2022-01" db="EMBL/GenBank/DDBJ databases">
        <authorList>
            <person name="Zhou L.Y."/>
        </authorList>
    </citation>
    <scope>NUCLEOTIDE SEQUENCE</scope>
    <source>
        <strain evidence="1">TLK-CK17</strain>
    </source>
</reference>
<name>A0ABS9HTH6_9GAMM</name>
<protein>
    <submittedName>
        <fullName evidence="1">Uncharacterized protein</fullName>
    </submittedName>
</protein>
<comment type="caution">
    <text evidence="1">The sequence shown here is derived from an EMBL/GenBank/DDBJ whole genome shotgun (WGS) entry which is preliminary data.</text>
</comment>
<organism evidence="1 2">
    <name type="scientific">Marilutibacter chinensis</name>
    <dbReference type="NCBI Taxonomy" id="2912247"/>
    <lineage>
        <taxon>Bacteria</taxon>
        <taxon>Pseudomonadati</taxon>
        <taxon>Pseudomonadota</taxon>
        <taxon>Gammaproteobacteria</taxon>
        <taxon>Lysobacterales</taxon>
        <taxon>Lysobacteraceae</taxon>
        <taxon>Marilutibacter</taxon>
    </lineage>
</organism>
<evidence type="ECO:0000313" key="2">
    <source>
        <dbReference type="Proteomes" id="UP001430796"/>
    </source>
</evidence>
<sequence length="303" mass="33354">MPRKRNTALYFTGGIALDANSAILCGHLYLERDEPSVTRTMFVDDGEWFHLRDLPDVVYASVRRPPSRDGRAVFCFLGRGGLLAERPSGGEFRDTRLPARPWLMDLREIDGVLHACGTQNQVLRGQGSDWQRIDQGIVQPLDDAVTACLNAIDGFGGDEIYAVGDGGAILHWDGRRWTPQPSGTDLPLYCVRCAADGHVYAGGAGGVLLRGDRRGGWVEVGDRSVCADVLEDLAEFDGRLYVAAVDRLLEFDGRKLRETAVPVAGPLAFLALDACEQALWTVGDDCVLRYDGREWRRFACPEN</sequence>
<accession>A0ABS9HTH6</accession>
<keyword evidence="2" id="KW-1185">Reference proteome</keyword>
<dbReference type="Proteomes" id="UP001430796">
    <property type="component" value="Unassembled WGS sequence"/>
</dbReference>
<dbReference type="EMBL" id="JAKJPO010000005">
    <property type="protein sequence ID" value="MCF7222204.1"/>
    <property type="molecule type" value="Genomic_DNA"/>
</dbReference>
<gene>
    <name evidence="1" type="ORF">L3V18_10460</name>
</gene>
<dbReference type="SUPFAM" id="SSF110296">
    <property type="entry name" value="Oligoxyloglucan reducing end-specific cellobiohydrolase"/>
    <property type="match status" value="1"/>
</dbReference>
<reference evidence="1" key="1">
    <citation type="submission" date="2022-01" db="EMBL/GenBank/DDBJ databases">
        <title>Lysobacter chinensis sp. nov., a bacterium isolated from cow dung compost.</title>
        <authorList>
            <person name="Liu Y."/>
        </authorList>
    </citation>
    <scope>NUCLEOTIDE SEQUENCE</scope>
    <source>
        <strain evidence="1">TLK-CK17</strain>
    </source>
</reference>
<proteinExistence type="predicted"/>
<evidence type="ECO:0000313" key="1">
    <source>
        <dbReference type="EMBL" id="MCF7222204.1"/>
    </source>
</evidence>
<dbReference type="RefSeq" id="WP_237054635.1">
    <property type="nucleotide sequence ID" value="NZ_JAKJPO010000005.1"/>
</dbReference>